<feature type="coiled-coil region" evidence="1">
    <location>
        <begin position="518"/>
        <end position="552"/>
    </location>
</feature>
<dbReference type="PANTHER" id="PTHR43685">
    <property type="entry name" value="GLYCOSYLTRANSFERASE"/>
    <property type="match status" value="1"/>
</dbReference>
<protein>
    <submittedName>
        <fullName evidence="3">Glycosyltransferase</fullName>
        <ecNumber evidence="3">2.4.-.-</ecNumber>
    </submittedName>
</protein>
<evidence type="ECO:0000313" key="3">
    <source>
        <dbReference type="EMBL" id="MFB9675569.1"/>
    </source>
</evidence>
<reference evidence="3 4" key="1">
    <citation type="submission" date="2024-09" db="EMBL/GenBank/DDBJ databases">
        <authorList>
            <person name="Sun Q."/>
            <person name="Mori K."/>
        </authorList>
    </citation>
    <scope>NUCLEOTIDE SEQUENCE [LARGE SCALE GENOMIC DNA]</scope>
    <source>
        <strain evidence="3 4">JCM 3028</strain>
    </source>
</reference>
<evidence type="ECO:0000313" key="4">
    <source>
        <dbReference type="Proteomes" id="UP001589610"/>
    </source>
</evidence>
<dbReference type="EC" id="2.4.-.-" evidence="3"/>
<dbReference type="Pfam" id="PF00535">
    <property type="entry name" value="Glycos_transf_2"/>
    <property type="match status" value="1"/>
</dbReference>
<dbReference type="Gene3D" id="3.90.550.10">
    <property type="entry name" value="Spore Coat Polysaccharide Biosynthesis Protein SpsA, Chain A"/>
    <property type="match status" value="1"/>
</dbReference>
<gene>
    <name evidence="3" type="ORF">ACFFRH_08740</name>
</gene>
<comment type="caution">
    <text evidence="3">The sequence shown here is derived from an EMBL/GenBank/DDBJ whole genome shotgun (WGS) entry which is preliminary data.</text>
</comment>
<evidence type="ECO:0000259" key="2">
    <source>
        <dbReference type="Pfam" id="PF00535"/>
    </source>
</evidence>
<feature type="domain" description="Glycosyltransferase 2-like" evidence="2">
    <location>
        <begin position="28"/>
        <end position="137"/>
    </location>
</feature>
<dbReference type="Proteomes" id="UP001589610">
    <property type="component" value="Unassembled WGS sequence"/>
</dbReference>
<dbReference type="EMBL" id="JBHMBS010000003">
    <property type="protein sequence ID" value="MFB9675569.1"/>
    <property type="molecule type" value="Genomic_DNA"/>
</dbReference>
<keyword evidence="3" id="KW-0808">Transferase</keyword>
<accession>A0ABV5T917</accession>
<dbReference type="RefSeq" id="WP_386155474.1">
    <property type="nucleotide sequence ID" value="NZ_JBHMBS010000003.1"/>
</dbReference>
<dbReference type="PANTHER" id="PTHR43685:SF3">
    <property type="entry name" value="SLR2126 PROTEIN"/>
    <property type="match status" value="1"/>
</dbReference>
<proteinExistence type="predicted"/>
<dbReference type="SUPFAM" id="SSF53448">
    <property type="entry name" value="Nucleotide-diphospho-sugar transferases"/>
    <property type="match status" value="1"/>
</dbReference>
<organism evidence="3 4">
    <name type="scientific">Streptosporangium vulgare</name>
    <dbReference type="NCBI Taxonomy" id="46190"/>
    <lineage>
        <taxon>Bacteria</taxon>
        <taxon>Bacillati</taxon>
        <taxon>Actinomycetota</taxon>
        <taxon>Actinomycetes</taxon>
        <taxon>Streptosporangiales</taxon>
        <taxon>Streptosporangiaceae</taxon>
        <taxon>Streptosporangium</taxon>
    </lineage>
</organism>
<name>A0ABV5T917_9ACTN</name>
<dbReference type="InterPro" id="IPR029044">
    <property type="entry name" value="Nucleotide-diphossugar_trans"/>
</dbReference>
<keyword evidence="3" id="KW-0328">Glycosyltransferase</keyword>
<evidence type="ECO:0000256" key="1">
    <source>
        <dbReference type="SAM" id="Coils"/>
    </source>
</evidence>
<dbReference type="InterPro" id="IPR001173">
    <property type="entry name" value="Glyco_trans_2-like"/>
</dbReference>
<keyword evidence="4" id="KW-1185">Reference proteome</keyword>
<sequence>MTARIAGNDYRSLTPPALGSWTPSLRVSVVVPAYGDQEKLDLTLAGLATQTYPAALTEVVVVDNGSDPPLRLPALCPENTRLIVCPVPGRAHARNAGLAAATGDVIHWLDSDVVLDRRSVEAHMRWHHAAPYLVVTGYLRFTPAALPAPEVVAAADDLAKLFEPAEPHAWLVDLVERTDGLTANPHRAFSLHVGGATSVNAALLAVAGPMDTDLILGQDTEMGYRLAQAGAVFVPEPLSRAFHLGPTMRMRDKAPIDRVSHAFVADRIPSYRWLRSHPSRQWKVPYVEVVVEPAGWPEGYTYDGVRATVDAVLAGTLPDVVVTLTGPWDRVGAEGRAPLKDPDLDLVLIRGHYAHEPRVRFADEVPAVVPALSSDRPGGSAAPGPAWAVPYRLRLPAGWVPGEDTLARLLDLARDEGYGLVSVLLAEGDGDAETGEMGEGGRIAEPVGAGTGSGRAVVRARLERAAAFARAAIVLEEGEDLDDAVDDTFGVIWVDGETYGFAPEAAALTGRRGAYRARAEADAEVARLAREAERLREQVAKWRDEAGRWRRSTVELRREVGTLRKELAAARKIVQYGLLSSVKRAIIRRR</sequence>
<dbReference type="InterPro" id="IPR050834">
    <property type="entry name" value="Glycosyltransf_2"/>
</dbReference>
<dbReference type="GO" id="GO:0016757">
    <property type="term" value="F:glycosyltransferase activity"/>
    <property type="evidence" value="ECO:0007669"/>
    <property type="project" value="UniProtKB-KW"/>
</dbReference>
<dbReference type="CDD" id="cd00761">
    <property type="entry name" value="Glyco_tranf_GTA_type"/>
    <property type="match status" value="1"/>
</dbReference>
<keyword evidence="1" id="KW-0175">Coiled coil</keyword>